<dbReference type="Gene3D" id="3.90.640.10">
    <property type="entry name" value="Actin, Chain A, domain 4"/>
    <property type="match status" value="1"/>
</dbReference>
<dbReference type="EMBL" id="MASW01000001">
    <property type="protein sequence ID" value="PXY31291.1"/>
    <property type="molecule type" value="Genomic_DNA"/>
</dbReference>
<dbReference type="Gene3D" id="3.30.420.40">
    <property type="match status" value="2"/>
</dbReference>
<dbReference type="RefSeq" id="WP_112279318.1">
    <property type="nucleotide sequence ID" value="NZ_MASW01000001.1"/>
</dbReference>
<evidence type="ECO:0000313" key="5">
    <source>
        <dbReference type="EMBL" id="PXY31291.1"/>
    </source>
</evidence>
<dbReference type="PANTHER" id="PTHR42749:SF1">
    <property type="entry name" value="CELL SHAPE-DETERMINING PROTEIN MREB"/>
    <property type="match status" value="1"/>
</dbReference>
<dbReference type="SUPFAM" id="SSF53067">
    <property type="entry name" value="Actin-like ATPase domain"/>
    <property type="match status" value="2"/>
</dbReference>
<dbReference type="Proteomes" id="UP000249915">
    <property type="component" value="Unassembled WGS sequence"/>
</dbReference>
<dbReference type="InterPro" id="IPR043129">
    <property type="entry name" value="ATPase_NBD"/>
</dbReference>
<dbReference type="OrthoDB" id="9766019at2"/>
<keyword evidence="6" id="KW-1185">Reference proteome</keyword>
<dbReference type="GO" id="GO:0140662">
    <property type="term" value="F:ATP-dependent protein folding chaperone"/>
    <property type="evidence" value="ECO:0007669"/>
    <property type="project" value="InterPro"/>
</dbReference>
<reference evidence="5 6" key="1">
    <citation type="submission" date="2016-07" db="EMBL/GenBank/DDBJ databases">
        <title>Draft genome sequence of Prauserella muralis DSM 45305, isolated from a mould-covered wall in an indoor environment.</title>
        <authorList>
            <person name="Ruckert C."/>
            <person name="Albersmeier A."/>
            <person name="Jiang C.-L."/>
            <person name="Jiang Y."/>
            <person name="Kalinowski J."/>
            <person name="Schneider O."/>
            <person name="Winkler A."/>
            <person name="Zotchev S.B."/>
        </authorList>
    </citation>
    <scope>NUCLEOTIDE SEQUENCE [LARGE SCALE GENOMIC DNA]</scope>
    <source>
        <strain evidence="5 6">DSM 45305</strain>
    </source>
</reference>
<name>A0A2V4B8B1_9PSEU</name>
<keyword evidence="3" id="KW-0143">Chaperone</keyword>
<accession>A0A2V4B8B1</accession>
<evidence type="ECO:0000256" key="2">
    <source>
        <dbReference type="ARBA" id="ARBA00022840"/>
    </source>
</evidence>
<sequence length="411" mass="42758">MRYVLGIHLGATRTTAAVSRSAGGPWGTPEAVPLLGGLPWLDSALYIGRDGTLEAGQAALRHAPTEPERIARAPHLRTGDPVPVVLGEASYPAESLAAALIGWVADRVAEAEGADAERIVVTHPPSWSAYRRGLLHDALDQAQLPGVLALPSPIAAAESHHAREPVDEGAALAVCHLGGEHVETAVLRRGPRGFELLAHAEAAEQDAGARLDDLLVRHVLPRAGVDENDPGSMARLRMACTAAKERLCQVPEAAVLGEVGLSRTEFESLARPVLAAAVAHLERIAATAPADGLTAAVLVGGTARIPLAAELARTMLSCPVVVDDDPGTALARGAALAAQPRPAPPPVQGELSGSLVPGGGPELPAVYGQPDDDLEPPPERPPVEVTPLEPPKRRFSLSRKGTSAPDRDEDR</sequence>
<evidence type="ECO:0000256" key="1">
    <source>
        <dbReference type="ARBA" id="ARBA00022741"/>
    </source>
</evidence>
<evidence type="ECO:0000256" key="3">
    <source>
        <dbReference type="ARBA" id="ARBA00023186"/>
    </source>
</evidence>
<evidence type="ECO:0000313" key="6">
    <source>
        <dbReference type="Proteomes" id="UP000249915"/>
    </source>
</evidence>
<organism evidence="5 6">
    <name type="scientific">Prauserella muralis</name>
    <dbReference type="NCBI Taxonomy" id="588067"/>
    <lineage>
        <taxon>Bacteria</taxon>
        <taxon>Bacillati</taxon>
        <taxon>Actinomycetota</taxon>
        <taxon>Actinomycetes</taxon>
        <taxon>Pseudonocardiales</taxon>
        <taxon>Pseudonocardiaceae</taxon>
        <taxon>Prauserella</taxon>
    </lineage>
</organism>
<keyword evidence="1" id="KW-0547">Nucleotide-binding</keyword>
<dbReference type="AlphaFoldDB" id="A0A2V4B8B1"/>
<dbReference type="PANTHER" id="PTHR42749">
    <property type="entry name" value="CELL SHAPE-DETERMINING PROTEIN MREB"/>
    <property type="match status" value="1"/>
</dbReference>
<dbReference type="Pfam" id="PF00012">
    <property type="entry name" value="HSP70"/>
    <property type="match status" value="1"/>
</dbReference>
<comment type="caution">
    <text evidence="5">The sequence shown here is derived from an EMBL/GenBank/DDBJ whole genome shotgun (WGS) entry which is preliminary data.</text>
</comment>
<protein>
    <submittedName>
        <fullName evidence="5">Molecular chaperone</fullName>
    </submittedName>
</protein>
<gene>
    <name evidence="5" type="ORF">BAY60_02495</name>
</gene>
<dbReference type="GO" id="GO:0005524">
    <property type="term" value="F:ATP binding"/>
    <property type="evidence" value="ECO:0007669"/>
    <property type="project" value="UniProtKB-KW"/>
</dbReference>
<proteinExistence type="predicted"/>
<evidence type="ECO:0000256" key="4">
    <source>
        <dbReference type="SAM" id="MobiDB-lite"/>
    </source>
</evidence>
<keyword evidence="2" id="KW-0067">ATP-binding</keyword>
<dbReference type="InterPro" id="IPR013126">
    <property type="entry name" value="Hsp_70_fam"/>
</dbReference>
<feature type="region of interest" description="Disordered" evidence="4">
    <location>
        <begin position="333"/>
        <end position="411"/>
    </location>
</feature>